<keyword evidence="4" id="KW-1185">Reference proteome</keyword>
<dbReference type="SUPFAM" id="SSF55174">
    <property type="entry name" value="Alpha-L RNA-binding motif"/>
    <property type="match status" value="1"/>
</dbReference>
<protein>
    <submittedName>
        <fullName evidence="3">RNA-binding protein</fullName>
    </submittedName>
</protein>
<name>A0A549YKB6_9BACI</name>
<dbReference type="Proteomes" id="UP000319280">
    <property type="component" value="Unassembled WGS sequence"/>
</dbReference>
<dbReference type="Pfam" id="PF17774">
    <property type="entry name" value="YlmH_RBD"/>
    <property type="match status" value="1"/>
</dbReference>
<dbReference type="PROSITE" id="PS50889">
    <property type="entry name" value="S4"/>
    <property type="match status" value="1"/>
</dbReference>
<evidence type="ECO:0000313" key="3">
    <source>
        <dbReference type="EMBL" id="TRM12325.1"/>
    </source>
</evidence>
<sequence length="258" mass="29241">MDIYQHFRKEEQPFIDHALSWIRDVEMTYQPKLTDFLDPREQQIVDMLAGTSLEDLQVCTYGGSPAAERKRVMIAPMYETITEDSFHLALLQASYHNKFISITHRDVMGAFLSLGVKRKKLGDITVADGQVQMITTDEIAMYIRMNLTAIKKASISLEEKPLSAIIENETTWVPSDYIVSSLRLDTVLKSIYKLSRKHAAEMITKGLVKVNHKVADDKKFTLEEGDILSLRGKGRSKLVRINGHTKKDNISITAAVLK</sequence>
<dbReference type="InterPro" id="IPR036986">
    <property type="entry name" value="S4_RNA-bd_sf"/>
</dbReference>
<dbReference type="Gene3D" id="3.10.290.10">
    <property type="entry name" value="RNA-binding S4 domain"/>
    <property type="match status" value="1"/>
</dbReference>
<evidence type="ECO:0000313" key="4">
    <source>
        <dbReference type="Proteomes" id="UP000319280"/>
    </source>
</evidence>
<dbReference type="CDD" id="cd00165">
    <property type="entry name" value="S4"/>
    <property type="match status" value="1"/>
</dbReference>
<organism evidence="3 4">
    <name type="scientific">Lentibacillus cibarius</name>
    <dbReference type="NCBI Taxonomy" id="2583219"/>
    <lineage>
        <taxon>Bacteria</taxon>
        <taxon>Bacillati</taxon>
        <taxon>Bacillota</taxon>
        <taxon>Bacilli</taxon>
        <taxon>Bacillales</taxon>
        <taxon>Bacillaceae</taxon>
        <taxon>Lentibacillus</taxon>
    </lineage>
</organism>
<dbReference type="PANTHER" id="PTHR13633:SF3">
    <property type="entry name" value="MITOCHONDRIAL TRANSCRIPTION RESCUE FACTOR 1"/>
    <property type="match status" value="1"/>
</dbReference>
<evidence type="ECO:0000259" key="2">
    <source>
        <dbReference type="SMART" id="SM00363"/>
    </source>
</evidence>
<dbReference type="SMART" id="SM00363">
    <property type="entry name" value="S4"/>
    <property type="match status" value="1"/>
</dbReference>
<dbReference type="AlphaFoldDB" id="A0A549YKB6"/>
<proteinExistence type="predicted"/>
<dbReference type="RefSeq" id="WP_142791332.1">
    <property type="nucleotide sequence ID" value="NZ_VJMZ01000001.1"/>
</dbReference>
<dbReference type="Gene3D" id="3.30.1370.160">
    <property type="match status" value="1"/>
</dbReference>
<dbReference type="InterPro" id="IPR012677">
    <property type="entry name" value="Nucleotide-bd_a/b_plait_sf"/>
</dbReference>
<feature type="domain" description="RNA-binding S4" evidence="2">
    <location>
        <begin position="182"/>
        <end position="244"/>
    </location>
</feature>
<keyword evidence="1" id="KW-0694">RNA-binding</keyword>
<reference evidence="3 4" key="1">
    <citation type="submission" date="2019-07" db="EMBL/GenBank/DDBJ databases">
        <title>Genomic analysis of Lentibacillus sp. NKC851-2.</title>
        <authorList>
            <person name="Oh Y.J."/>
        </authorList>
    </citation>
    <scope>NUCLEOTIDE SEQUENCE [LARGE SCALE GENOMIC DNA]</scope>
    <source>
        <strain evidence="3 4">NKC851-2</strain>
    </source>
</reference>
<dbReference type="InterPro" id="IPR048443">
    <property type="entry name" value="RqcP2_N"/>
</dbReference>
<comment type="caution">
    <text evidence="3">The sequence shown here is derived from an EMBL/GenBank/DDBJ whole genome shotgun (WGS) entry which is preliminary data.</text>
</comment>
<dbReference type="Gene3D" id="3.30.70.330">
    <property type="match status" value="1"/>
</dbReference>
<dbReference type="InterPro" id="IPR002942">
    <property type="entry name" value="S4_RNA-bd"/>
</dbReference>
<gene>
    <name evidence="3" type="ORF">FH966_11855</name>
</gene>
<dbReference type="PANTHER" id="PTHR13633">
    <property type="entry name" value="MITOCHONDRIAL TRANSCRIPTION RESCUE FACTOR 1"/>
    <property type="match status" value="1"/>
</dbReference>
<dbReference type="InterPro" id="IPR040591">
    <property type="entry name" value="RqcP2_RBD"/>
</dbReference>
<accession>A0A549YKB6</accession>
<dbReference type="Pfam" id="PF21278">
    <property type="entry name" value="YlmH_1st"/>
    <property type="match status" value="1"/>
</dbReference>
<dbReference type="EMBL" id="VJMZ01000001">
    <property type="protein sequence ID" value="TRM12325.1"/>
    <property type="molecule type" value="Genomic_DNA"/>
</dbReference>
<evidence type="ECO:0000256" key="1">
    <source>
        <dbReference type="PROSITE-ProRule" id="PRU00182"/>
    </source>
</evidence>
<dbReference type="Pfam" id="PF01479">
    <property type="entry name" value="S4"/>
    <property type="match status" value="1"/>
</dbReference>
<dbReference type="GO" id="GO:0003723">
    <property type="term" value="F:RNA binding"/>
    <property type="evidence" value="ECO:0007669"/>
    <property type="project" value="UniProtKB-KW"/>
</dbReference>